<reference evidence="1 2" key="1">
    <citation type="submission" date="2020-07" db="EMBL/GenBank/DDBJ databases">
        <title>Sequencing the genomes of 1000 actinobacteria strains.</title>
        <authorList>
            <person name="Klenk H.-P."/>
        </authorList>
    </citation>
    <scope>NUCLEOTIDE SEQUENCE [LARGE SCALE GENOMIC DNA]</scope>
    <source>
        <strain evidence="1 2">DSM 24723</strain>
    </source>
</reference>
<proteinExistence type="predicted"/>
<organism evidence="1 2">
    <name type="scientific">Janibacter alkaliphilus</name>
    <dbReference type="NCBI Taxonomy" id="1069963"/>
    <lineage>
        <taxon>Bacteria</taxon>
        <taxon>Bacillati</taxon>
        <taxon>Actinomycetota</taxon>
        <taxon>Actinomycetes</taxon>
        <taxon>Micrococcales</taxon>
        <taxon>Intrasporangiaceae</taxon>
        <taxon>Janibacter</taxon>
    </lineage>
</organism>
<dbReference type="NCBIfam" id="TIGR03089">
    <property type="entry name" value="TIGR03089 family protein"/>
    <property type="match status" value="1"/>
</dbReference>
<evidence type="ECO:0000313" key="1">
    <source>
        <dbReference type="EMBL" id="NYG35633.1"/>
    </source>
</evidence>
<dbReference type="SUPFAM" id="SSF56801">
    <property type="entry name" value="Acetyl-CoA synthetase-like"/>
    <property type="match status" value="1"/>
</dbReference>
<dbReference type="InterPro" id="IPR017523">
    <property type="entry name" value="Rv3268"/>
</dbReference>
<dbReference type="EMBL" id="JACBZX010000001">
    <property type="protein sequence ID" value="NYG35633.1"/>
    <property type="molecule type" value="Genomic_DNA"/>
</dbReference>
<name>A0A852X4D4_9MICO</name>
<accession>A0A852X4D4</accession>
<dbReference type="Proteomes" id="UP000592181">
    <property type="component" value="Unassembled WGS sequence"/>
</dbReference>
<sequence>MTTPAELFTGLLREDAAAPRITCYDDLPGPTLGERIELSGRVLGNWVSKAANALQEEHDLEPGGLVRLEVAAHWRALYWALATWSVGGGVVLGAGVDGEEDEVLLVTDDPDRLRPGPAVLVTRGALARRAAAPVPDGVMDEAAELATFGDDFTAWMEPAGSDPALVTTGRRLDHGSLVAAAGAAHPLSAGARAQLVGPGTEELLLGCLAAWSVGGSVVAHLGSPQPDVVTRRAQDEGVTATLG</sequence>
<evidence type="ECO:0000313" key="2">
    <source>
        <dbReference type="Proteomes" id="UP000592181"/>
    </source>
</evidence>
<dbReference type="RefSeq" id="WP_179461276.1">
    <property type="nucleotide sequence ID" value="NZ_JACBZX010000001.1"/>
</dbReference>
<dbReference type="AlphaFoldDB" id="A0A852X4D4"/>
<protein>
    <submittedName>
        <fullName evidence="1">Uncharacterized protein (TIGR03089 family)</fullName>
    </submittedName>
</protein>
<keyword evidence="2" id="KW-1185">Reference proteome</keyword>
<gene>
    <name evidence="1" type="ORF">BJY28_000102</name>
</gene>
<comment type="caution">
    <text evidence="1">The sequence shown here is derived from an EMBL/GenBank/DDBJ whole genome shotgun (WGS) entry which is preliminary data.</text>
</comment>